<dbReference type="EMBL" id="CP012752">
    <property type="protein sequence ID" value="ALG07369.1"/>
    <property type="molecule type" value="Genomic_DNA"/>
</dbReference>
<feature type="transmembrane region" description="Helical" evidence="5">
    <location>
        <begin position="55"/>
        <end position="73"/>
    </location>
</feature>
<dbReference type="GO" id="GO:0005886">
    <property type="term" value="C:plasma membrane"/>
    <property type="evidence" value="ECO:0007669"/>
    <property type="project" value="TreeGrafter"/>
</dbReference>
<dbReference type="AlphaFoldDB" id="A0A0N9HYM7"/>
<dbReference type="InterPro" id="IPR036390">
    <property type="entry name" value="WH_DNA-bd_sf"/>
</dbReference>
<dbReference type="PANTHER" id="PTHR23501">
    <property type="entry name" value="MAJOR FACILITATOR SUPERFAMILY"/>
    <property type="match status" value="1"/>
</dbReference>
<dbReference type="InterPro" id="IPR011701">
    <property type="entry name" value="MFS"/>
</dbReference>
<keyword evidence="4 5" id="KW-0472">Membrane</keyword>
<keyword evidence="3 5" id="KW-1133">Transmembrane helix</keyword>
<dbReference type="InterPro" id="IPR036259">
    <property type="entry name" value="MFS_trans_sf"/>
</dbReference>
<dbReference type="InterPro" id="IPR036388">
    <property type="entry name" value="WH-like_DNA-bd_sf"/>
</dbReference>
<dbReference type="KEGG" id="kphy:AOZ06_10935"/>
<gene>
    <name evidence="6" type="ORF">AOZ06_10935</name>
</gene>
<name>A0A0N9HYM7_9PSEU</name>
<evidence type="ECO:0008006" key="8">
    <source>
        <dbReference type="Google" id="ProtNLM"/>
    </source>
</evidence>
<dbReference type="PANTHER" id="PTHR23501:SF197">
    <property type="entry name" value="COMD"/>
    <property type="match status" value="1"/>
</dbReference>
<accession>A0A0N9HYM7</accession>
<evidence type="ECO:0000313" key="6">
    <source>
        <dbReference type="EMBL" id="ALG07369.1"/>
    </source>
</evidence>
<evidence type="ECO:0000256" key="5">
    <source>
        <dbReference type="SAM" id="Phobius"/>
    </source>
</evidence>
<dbReference type="Gene3D" id="1.10.10.10">
    <property type="entry name" value="Winged helix-like DNA-binding domain superfamily/Winged helix DNA-binding domain"/>
    <property type="match status" value="1"/>
</dbReference>
<evidence type="ECO:0000256" key="4">
    <source>
        <dbReference type="ARBA" id="ARBA00023136"/>
    </source>
</evidence>
<evidence type="ECO:0000256" key="2">
    <source>
        <dbReference type="ARBA" id="ARBA00022692"/>
    </source>
</evidence>
<dbReference type="SUPFAM" id="SSF103473">
    <property type="entry name" value="MFS general substrate transporter"/>
    <property type="match status" value="1"/>
</dbReference>
<dbReference type="Gene3D" id="1.20.1720.10">
    <property type="entry name" value="Multidrug resistance protein D"/>
    <property type="match status" value="1"/>
</dbReference>
<keyword evidence="7" id="KW-1185">Reference proteome</keyword>
<dbReference type="Proteomes" id="UP000063699">
    <property type="component" value="Chromosome"/>
</dbReference>
<feature type="transmembrane region" description="Helical" evidence="5">
    <location>
        <begin position="24"/>
        <end position="43"/>
    </location>
</feature>
<keyword evidence="2 5" id="KW-0812">Transmembrane</keyword>
<evidence type="ECO:0000256" key="1">
    <source>
        <dbReference type="ARBA" id="ARBA00004141"/>
    </source>
</evidence>
<comment type="subcellular location">
    <subcellularLocation>
        <location evidence="1">Membrane</location>
        <topology evidence="1">Multi-pass membrane protein</topology>
    </subcellularLocation>
</comment>
<dbReference type="Pfam" id="PF07690">
    <property type="entry name" value="MFS_1"/>
    <property type="match status" value="1"/>
</dbReference>
<dbReference type="GO" id="GO:0022857">
    <property type="term" value="F:transmembrane transporter activity"/>
    <property type="evidence" value="ECO:0007669"/>
    <property type="project" value="InterPro"/>
</dbReference>
<reference evidence="6 7" key="1">
    <citation type="submission" date="2015-07" db="EMBL/GenBank/DDBJ databases">
        <title>Genome sequencing of Kibdelosporangium phytohabitans.</title>
        <authorList>
            <person name="Qin S."/>
            <person name="Xing K."/>
        </authorList>
    </citation>
    <scope>NUCLEOTIDE SEQUENCE [LARGE SCALE GENOMIC DNA]</scope>
    <source>
        <strain evidence="6 7">KLBMP1111</strain>
    </source>
</reference>
<proteinExistence type="predicted"/>
<evidence type="ECO:0000313" key="7">
    <source>
        <dbReference type="Proteomes" id="UP000063699"/>
    </source>
</evidence>
<evidence type="ECO:0000256" key="3">
    <source>
        <dbReference type="ARBA" id="ARBA00022989"/>
    </source>
</evidence>
<protein>
    <recommendedName>
        <fullName evidence="8">Major facilitator superfamily (MFS) profile domain-containing protein</fullName>
    </recommendedName>
</protein>
<dbReference type="STRING" id="860235.AOZ06_10935"/>
<organism evidence="6 7">
    <name type="scientific">Kibdelosporangium phytohabitans</name>
    <dbReference type="NCBI Taxonomy" id="860235"/>
    <lineage>
        <taxon>Bacteria</taxon>
        <taxon>Bacillati</taxon>
        <taxon>Actinomycetota</taxon>
        <taxon>Actinomycetes</taxon>
        <taxon>Pseudonocardiales</taxon>
        <taxon>Pseudonocardiaceae</taxon>
        <taxon>Kibdelosporangium</taxon>
    </lineage>
</organism>
<sequence>MFGVSTVIGPLLGGLFVDHLSWRWAFYVNLPLGVLVLVVTVVSMPAVKAASRSRMFLAAAPVGLLAFLVALFLKEVPLRDTARVVAAGNSGVGESFAPPASSDSSVELEKLISVVVSRQEHDPRPEMLAASGVPLNYAQAWMLVRIFKHSVDDGDATLQEIADHTKVPAGIFQPVARHLVDIGYVTEAEGHYRFTPAGTEAFGQLIGAARAWLLGQLADWHEDGGQVRCRRQPDGREVDCQQP</sequence>
<dbReference type="SUPFAM" id="SSF46785">
    <property type="entry name" value="Winged helix' DNA-binding domain"/>
    <property type="match status" value="1"/>
</dbReference>